<comment type="subcellular location">
    <subcellularLocation>
        <location evidence="1">Apical cell membrane</location>
        <topology evidence="1">Multi-pass membrane protein</topology>
    </subcellularLocation>
</comment>
<evidence type="ECO:0000256" key="8">
    <source>
        <dbReference type="ARBA" id="ARBA00022737"/>
    </source>
</evidence>
<dbReference type="GO" id="GO:0042742">
    <property type="term" value="P:defense response to bacterium"/>
    <property type="evidence" value="ECO:0007669"/>
    <property type="project" value="UniProtKB-ARBA"/>
</dbReference>
<evidence type="ECO:0000256" key="2">
    <source>
        <dbReference type="ARBA" id="ARBA00005644"/>
    </source>
</evidence>
<dbReference type="InterPro" id="IPR013121">
    <property type="entry name" value="Fe_red_NAD-bd_6"/>
</dbReference>
<dbReference type="PROSITE" id="PS51384">
    <property type="entry name" value="FAD_FR"/>
    <property type="match status" value="1"/>
</dbReference>
<keyword evidence="5" id="KW-0285">Flavoprotein</keyword>
<gene>
    <name evidence="23" type="ORF">BaRGS_00009046</name>
</gene>
<evidence type="ECO:0000256" key="9">
    <source>
        <dbReference type="ARBA" id="ARBA00022827"/>
    </source>
</evidence>
<feature type="transmembrane region" description="Helical" evidence="20">
    <location>
        <begin position="1230"/>
        <end position="1247"/>
    </location>
</feature>
<dbReference type="GO" id="GO:0016175">
    <property type="term" value="F:superoxide-generating NAD(P)H oxidase activity"/>
    <property type="evidence" value="ECO:0007669"/>
    <property type="project" value="UniProtKB-ARBA"/>
</dbReference>
<keyword evidence="15" id="KW-0325">Glycoprotein</keyword>
<name>A0ABD0LJS8_9CAEN</name>
<dbReference type="SFLD" id="SFLDG01168">
    <property type="entry name" value="Ferric_reductase_subgroup_(FRE"/>
    <property type="match status" value="1"/>
</dbReference>
<dbReference type="Pfam" id="PF01794">
    <property type="entry name" value="Ferric_reduct"/>
    <property type="match status" value="1"/>
</dbReference>
<dbReference type="InterPro" id="IPR010255">
    <property type="entry name" value="Haem_peroxidase_sf"/>
</dbReference>
<dbReference type="PANTHER" id="PTHR11972:SF208">
    <property type="entry name" value="DUAL OXIDASE-LIKE PROTEIN"/>
    <property type="match status" value="1"/>
</dbReference>
<comment type="catalytic activity">
    <reaction evidence="18">
        <text>NADPH + O2 + H(+) = H2O2 + NADP(+)</text>
        <dbReference type="Rhea" id="RHEA:11260"/>
        <dbReference type="ChEBI" id="CHEBI:15378"/>
        <dbReference type="ChEBI" id="CHEBI:15379"/>
        <dbReference type="ChEBI" id="CHEBI:16240"/>
        <dbReference type="ChEBI" id="CHEBI:57783"/>
        <dbReference type="ChEBI" id="CHEBI:58349"/>
        <dbReference type="EC" id="1.6.3.1"/>
    </reaction>
</comment>
<evidence type="ECO:0000256" key="19">
    <source>
        <dbReference type="SAM" id="MobiDB-lite"/>
    </source>
</evidence>
<evidence type="ECO:0000259" key="22">
    <source>
        <dbReference type="PROSITE" id="PS51384"/>
    </source>
</evidence>
<comment type="caution">
    <text evidence="23">The sequence shown here is derived from an EMBL/GenBank/DDBJ whole genome shotgun (WGS) entry which is preliminary data.</text>
</comment>
<keyword evidence="7" id="KW-0479">Metal-binding</keyword>
<dbReference type="GO" id="GO:0016174">
    <property type="term" value="F:NAD(P)H oxidase H2O2-forming activity"/>
    <property type="evidence" value="ECO:0007669"/>
    <property type="project" value="UniProtKB-EC"/>
</dbReference>
<dbReference type="InterPro" id="IPR050369">
    <property type="entry name" value="RBOH/FRE"/>
</dbReference>
<dbReference type="SUPFAM" id="SSF52343">
    <property type="entry name" value="Ferredoxin reductase-like, C-terminal NADP-linked domain"/>
    <property type="match status" value="1"/>
</dbReference>
<evidence type="ECO:0000256" key="16">
    <source>
        <dbReference type="ARBA" id="ARBA00023324"/>
    </source>
</evidence>
<dbReference type="InterPro" id="IPR002048">
    <property type="entry name" value="EF_hand_dom"/>
</dbReference>
<dbReference type="SUPFAM" id="SSF48113">
    <property type="entry name" value="Heme-dependent peroxidases"/>
    <property type="match status" value="1"/>
</dbReference>
<dbReference type="EMBL" id="JACVVK020000042">
    <property type="protein sequence ID" value="KAK7499705.1"/>
    <property type="molecule type" value="Genomic_DNA"/>
</dbReference>
<evidence type="ECO:0000259" key="21">
    <source>
        <dbReference type="PROSITE" id="PS50222"/>
    </source>
</evidence>
<feature type="transmembrane region" description="Helical" evidence="20">
    <location>
        <begin position="1141"/>
        <end position="1162"/>
    </location>
</feature>
<dbReference type="GO" id="GO:0016324">
    <property type="term" value="C:apical plasma membrane"/>
    <property type="evidence" value="ECO:0007669"/>
    <property type="project" value="UniProtKB-SubCell"/>
</dbReference>
<keyword evidence="10" id="KW-0106">Calcium</keyword>
<dbReference type="Proteomes" id="UP001519460">
    <property type="component" value="Unassembled WGS sequence"/>
</dbReference>
<dbReference type="Pfam" id="PF13499">
    <property type="entry name" value="EF-hand_7"/>
    <property type="match status" value="1"/>
</dbReference>
<dbReference type="PROSITE" id="PS50222">
    <property type="entry name" value="EF_HAND_2"/>
    <property type="match status" value="2"/>
</dbReference>
<dbReference type="CDD" id="cd15898">
    <property type="entry name" value="EFh_PI-PLC"/>
    <property type="match status" value="1"/>
</dbReference>
<dbReference type="InterPro" id="IPR013112">
    <property type="entry name" value="FAD-bd_8"/>
</dbReference>
<comment type="catalytic activity">
    <reaction evidence="17">
        <text>NADH + O2 + H(+) = H2O2 + NAD(+)</text>
        <dbReference type="Rhea" id="RHEA:11264"/>
        <dbReference type="ChEBI" id="CHEBI:15378"/>
        <dbReference type="ChEBI" id="CHEBI:15379"/>
        <dbReference type="ChEBI" id="CHEBI:16240"/>
        <dbReference type="ChEBI" id="CHEBI:57540"/>
        <dbReference type="ChEBI" id="CHEBI:57945"/>
        <dbReference type="EC" id="1.6.3.1"/>
    </reaction>
</comment>
<dbReference type="PRINTS" id="PR00457">
    <property type="entry name" value="ANPEROXIDASE"/>
</dbReference>
<evidence type="ECO:0000256" key="4">
    <source>
        <dbReference type="ARBA" id="ARBA00022559"/>
    </source>
</evidence>
<dbReference type="InterPro" id="IPR018247">
    <property type="entry name" value="EF_Hand_1_Ca_BS"/>
</dbReference>
<evidence type="ECO:0000256" key="11">
    <source>
        <dbReference type="ARBA" id="ARBA00022857"/>
    </source>
</evidence>
<evidence type="ECO:0000256" key="13">
    <source>
        <dbReference type="ARBA" id="ARBA00023002"/>
    </source>
</evidence>
<feature type="transmembrane region" description="Helical" evidence="20">
    <location>
        <begin position="1093"/>
        <end position="1121"/>
    </location>
</feature>
<dbReference type="CDD" id="cd06186">
    <property type="entry name" value="NOX_Duox_like_FAD_NADP"/>
    <property type="match status" value="1"/>
</dbReference>
<evidence type="ECO:0000256" key="12">
    <source>
        <dbReference type="ARBA" id="ARBA00022989"/>
    </source>
</evidence>
<dbReference type="PROSITE" id="PS50292">
    <property type="entry name" value="PEROXIDASE_3"/>
    <property type="match status" value="1"/>
</dbReference>
<keyword evidence="6 20" id="KW-0812">Transmembrane</keyword>
<evidence type="ECO:0000256" key="15">
    <source>
        <dbReference type="ARBA" id="ARBA00023180"/>
    </source>
</evidence>
<dbReference type="FunFam" id="2.40.30.10:FF:000059">
    <property type="entry name" value="dual oxidase isoform X1"/>
    <property type="match status" value="1"/>
</dbReference>
<evidence type="ECO:0000313" key="23">
    <source>
        <dbReference type="EMBL" id="KAK7499705.1"/>
    </source>
</evidence>
<dbReference type="Pfam" id="PF08022">
    <property type="entry name" value="FAD_binding_8"/>
    <property type="match status" value="1"/>
</dbReference>
<dbReference type="Gene3D" id="2.40.30.10">
    <property type="entry name" value="Translation factors"/>
    <property type="match status" value="1"/>
</dbReference>
<evidence type="ECO:0000256" key="17">
    <source>
        <dbReference type="ARBA" id="ARBA00047455"/>
    </source>
</evidence>
<dbReference type="SUPFAM" id="SSF47473">
    <property type="entry name" value="EF-hand"/>
    <property type="match status" value="1"/>
</dbReference>
<evidence type="ECO:0000256" key="14">
    <source>
        <dbReference type="ARBA" id="ARBA00023136"/>
    </source>
</evidence>
<dbReference type="EC" id="1.6.3.1" evidence="3"/>
<dbReference type="InterPro" id="IPR017927">
    <property type="entry name" value="FAD-bd_FR_type"/>
</dbReference>
<dbReference type="GO" id="GO:0004601">
    <property type="term" value="F:peroxidase activity"/>
    <property type="evidence" value="ECO:0007669"/>
    <property type="project" value="UniProtKB-KW"/>
</dbReference>
<keyword evidence="4" id="KW-0575">Peroxidase</keyword>
<feature type="domain" description="EF-hand" evidence="21">
    <location>
        <begin position="842"/>
        <end position="877"/>
    </location>
</feature>
<feature type="compositionally biased region" description="Polar residues" evidence="19">
    <location>
        <begin position="190"/>
        <end position="204"/>
    </location>
</feature>
<dbReference type="Gene3D" id="3.40.50.80">
    <property type="entry name" value="Nucleotide-binding domain of ferredoxin-NADP reductase (FNR) module"/>
    <property type="match status" value="1"/>
</dbReference>
<keyword evidence="24" id="KW-1185">Reference proteome</keyword>
<dbReference type="InterPro" id="IPR011992">
    <property type="entry name" value="EF-hand-dom_pair"/>
</dbReference>
<reference evidence="23 24" key="1">
    <citation type="journal article" date="2023" name="Sci. Data">
        <title>Genome assembly of the Korean intertidal mud-creeper Batillaria attramentaria.</title>
        <authorList>
            <person name="Patra A.K."/>
            <person name="Ho P.T."/>
            <person name="Jun S."/>
            <person name="Lee S.J."/>
            <person name="Kim Y."/>
            <person name="Won Y.J."/>
        </authorList>
    </citation>
    <scope>NUCLEOTIDE SEQUENCE [LARGE SCALE GENOMIC DNA]</scope>
    <source>
        <strain evidence="23">Wonlab-2016</strain>
    </source>
</reference>
<dbReference type="InterPro" id="IPR019791">
    <property type="entry name" value="Haem_peroxidase_animal"/>
</dbReference>
<dbReference type="GO" id="GO:0009886">
    <property type="term" value="P:post-embryonic animal morphogenesis"/>
    <property type="evidence" value="ECO:0007669"/>
    <property type="project" value="UniProtKB-ARBA"/>
</dbReference>
<feature type="region of interest" description="Disordered" evidence="19">
    <location>
        <begin position="991"/>
        <end position="1040"/>
    </location>
</feature>
<dbReference type="InterPro" id="IPR039261">
    <property type="entry name" value="FNR_nucleotide-bd"/>
</dbReference>
<dbReference type="Pfam" id="PF08030">
    <property type="entry name" value="NAD_binding_6"/>
    <property type="match status" value="1"/>
</dbReference>
<evidence type="ECO:0000256" key="20">
    <source>
        <dbReference type="SAM" id="Phobius"/>
    </source>
</evidence>
<feature type="domain" description="EF-hand" evidence="21">
    <location>
        <begin position="878"/>
        <end position="913"/>
    </location>
</feature>
<dbReference type="GO" id="GO:0046872">
    <property type="term" value="F:metal ion binding"/>
    <property type="evidence" value="ECO:0007669"/>
    <property type="project" value="UniProtKB-KW"/>
</dbReference>
<feature type="non-terminal residue" evidence="23">
    <location>
        <position position="1"/>
    </location>
</feature>
<dbReference type="SMART" id="SM00054">
    <property type="entry name" value="EFh"/>
    <property type="match status" value="3"/>
</dbReference>
<accession>A0ABD0LJS8</accession>
<feature type="region of interest" description="Disordered" evidence="19">
    <location>
        <begin position="680"/>
        <end position="702"/>
    </location>
</feature>
<keyword evidence="8" id="KW-0677">Repeat</keyword>
<keyword evidence="9" id="KW-0274">FAD</keyword>
<dbReference type="Pfam" id="PF13833">
    <property type="entry name" value="EF-hand_8"/>
    <property type="match status" value="1"/>
</dbReference>
<keyword evidence="14 20" id="KW-0472">Membrane</keyword>
<evidence type="ECO:0000256" key="7">
    <source>
        <dbReference type="ARBA" id="ARBA00022723"/>
    </source>
</evidence>
<keyword evidence="16" id="KW-0376">Hydrogen peroxide</keyword>
<dbReference type="Gene3D" id="1.10.640.10">
    <property type="entry name" value="Haem peroxidase domain superfamily, animal type"/>
    <property type="match status" value="1"/>
</dbReference>
<dbReference type="PANTHER" id="PTHR11972">
    <property type="entry name" value="NADPH OXIDASE"/>
    <property type="match status" value="1"/>
</dbReference>
<evidence type="ECO:0000256" key="5">
    <source>
        <dbReference type="ARBA" id="ARBA00022630"/>
    </source>
</evidence>
<dbReference type="FunFam" id="3.40.50.80:FF:000020">
    <property type="entry name" value="Dual oxidase 1"/>
    <property type="match status" value="1"/>
</dbReference>
<dbReference type="InterPro" id="IPR017938">
    <property type="entry name" value="Riboflavin_synthase-like_b-brl"/>
</dbReference>
<feature type="transmembrane region" description="Helical" evidence="20">
    <location>
        <begin position="647"/>
        <end position="668"/>
    </location>
</feature>
<feature type="domain" description="FAD-binding FR-type" evidence="22">
    <location>
        <begin position="1280"/>
        <end position="1385"/>
    </location>
</feature>
<evidence type="ECO:0000256" key="3">
    <source>
        <dbReference type="ARBA" id="ARBA00012698"/>
    </source>
</evidence>
<dbReference type="SFLD" id="SFLDG01169">
    <property type="entry name" value="NADPH_oxidase_subgroup_(NOX)"/>
    <property type="match status" value="1"/>
</dbReference>
<organism evidence="23 24">
    <name type="scientific">Batillaria attramentaria</name>
    <dbReference type="NCBI Taxonomy" id="370345"/>
    <lineage>
        <taxon>Eukaryota</taxon>
        <taxon>Metazoa</taxon>
        <taxon>Spiralia</taxon>
        <taxon>Lophotrochozoa</taxon>
        <taxon>Mollusca</taxon>
        <taxon>Gastropoda</taxon>
        <taxon>Caenogastropoda</taxon>
        <taxon>Sorbeoconcha</taxon>
        <taxon>Cerithioidea</taxon>
        <taxon>Batillariidae</taxon>
        <taxon>Batillaria</taxon>
    </lineage>
</organism>
<dbReference type="SFLD" id="SFLDS00052">
    <property type="entry name" value="Ferric_Reductase_Domain"/>
    <property type="match status" value="1"/>
</dbReference>
<feature type="transmembrane region" description="Helical" evidence="20">
    <location>
        <begin position="1195"/>
        <end position="1218"/>
    </location>
</feature>
<sequence>DTFATVWVASTKREQGRKGLLPVIGLGISSTPTTIMGRTHLTAHVLLVTIWVVAGRSDAQQTVVPSELPPQDGFYNNLLQPDWGTVGSRLVRKSRAAYSDGAYQMAGPNRPNPLDISQQVHSGAGGTASEYGRNAMAVFFAQLVLDEILWTGQPGCPPEYENLPIPPDHPLANATKRPMVYQRSGYDGRTGNSPNTPRQQTNGVTPYLDGGVIYGTSRMWTNHLRDMQDGTLMTDSKDLKTSFPAKNTRRLPLSNQPVPRDHSLKPVSRLFAIGNAKGHESPFLLALQIVWHRYHNVIALRIKNSKPTASNEDIFNLARKRVIAHFQKIVVKEWLPAFLNGAGGGTSPALGPYSKYNPEERPDIAQEFRTAFNFRYSLMPGAVWTLGNRPAGGGHFQTTTTAGRGPQNEARDVTSVRTCNHFWDSQDLLKEEDRVEEILRGMIYTRSEKEDAVFVPDVRESFYGPFEFSRLDAVALKIQRDRDHGVSDLNTVLEQYDQQTIDTWAEMGAAGERLRSLYSNSSVLNDVDLFSGAMLAGGNVSGIPTIFRNIILQQFARIRESDRFWYENNQEERFDAAERAEIANITFKEVLKLTTQLTDQDLAHLFTCEGGDCKDPPSLADTSDPTVDVCTPLQTYDYFTGSEVSFALSWVAIALVIPASIGVLLLLAKRRERYRRNKMVGKSRDYRKSNPNKFKGPRSGERNVSVEFDSKRKKILVRDGRGKELRFIDLRQARSVTIRTPSESSATIASLSVAGEVDLILVFVEPDDCQNYLTGLKRFLEGLGVTVETQIRIEAEIKGGSNNKDDRQGVLNDFFREISRVNEVVSVRLTRTEFAEALGMQPSSIFVRNIFLLADTDNDGFVSFQEFLGLFGTFLKGSAEEKARLMFNVYDVRRRGVLTRDDFQRMIKSLLELSENPNDLRDESTVAQLVDVMFREAGVEGKDTMTFEDFRKVFASREYASTLQKATLGNQGAAVKGITNPRDIRQRKSVFINSYRKKQPGRTPPSRGAGPRGRGHRDGQSSRSTNRRSQVHMSVHKPERLPQSTTERWCYTVVKFVELYSLQIFWVSLYTLVTCDYAKGREAAGLRRLSGAWTTAMIRGSASVIMFTYVSLLVTMCRNIITRLRETILHRFIPFDSAVSFHKYIGVLAMIATIVHIFGHAVNLYCMCTQSTTNINCFFREYFTASDGFATFHFWAFQTITGLAGVLVTIVIFIMYVFAHQWARRKVFTAFWFTHSLYPLVYILTFLHGIGRLVQDPLFPWYLIGPLVLFVFDRLTSASRNKIEIPVIKAELLPSDVILLVFKRPSNFAYKSGQWVRIACIKLGKEEYHPFTLTSAPHERHLSLHIRAVGPWTTNLRQTYDKDVLGGDSYPKLYLDGPFGEGHQDWYTYDVAVLVGGGIGVTPFASILKDIAFKSRTGALITCKKVYFIWVTRTQKSFEWMTEVIRDAEDTDTRGIVDTHIFVTQFQQKYDLRTTMLYICERHFQKVEGRSLFTGLKATTHFGRPDFVEFLFSLQLEHPAVERIGVFSCGPGPMTSSVQTACTTLNRQKGATYTHHYENF</sequence>
<evidence type="ECO:0000256" key="1">
    <source>
        <dbReference type="ARBA" id="ARBA00004424"/>
    </source>
</evidence>
<feature type="region of interest" description="Disordered" evidence="19">
    <location>
        <begin position="182"/>
        <end position="207"/>
    </location>
</feature>
<protein>
    <recommendedName>
        <fullName evidence="3">NAD(P)H oxidase (H2O2-forming)</fullName>
        <ecNumber evidence="3">1.6.3.1</ecNumber>
    </recommendedName>
</protein>
<evidence type="ECO:0000256" key="6">
    <source>
        <dbReference type="ARBA" id="ARBA00022692"/>
    </source>
</evidence>
<keyword evidence="12 20" id="KW-1133">Transmembrane helix</keyword>
<dbReference type="PROSITE" id="PS00018">
    <property type="entry name" value="EF_HAND_1"/>
    <property type="match status" value="1"/>
</dbReference>
<dbReference type="GO" id="GO:0042303">
    <property type="term" value="P:molting cycle"/>
    <property type="evidence" value="ECO:0007669"/>
    <property type="project" value="UniProtKB-ARBA"/>
</dbReference>
<proteinExistence type="inferred from homology"/>
<dbReference type="SUPFAM" id="SSF63380">
    <property type="entry name" value="Riboflavin synthase domain-like"/>
    <property type="match status" value="1"/>
</dbReference>
<dbReference type="Pfam" id="PF03098">
    <property type="entry name" value="An_peroxidase"/>
    <property type="match status" value="1"/>
</dbReference>
<dbReference type="Gene3D" id="1.10.238.10">
    <property type="entry name" value="EF-hand"/>
    <property type="match status" value="1"/>
</dbReference>
<feature type="transmembrane region" description="Helical" evidence="20">
    <location>
        <begin position="1049"/>
        <end position="1073"/>
    </location>
</feature>
<dbReference type="InterPro" id="IPR013130">
    <property type="entry name" value="Fe3_Rdtase_TM_dom"/>
</dbReference>
<evidence type="ECO:0000313" key="24">
    <source>
        <dbReference type="Proteomes" id="UP001519460"/>
    </source>
</evidence>
<evidence type="ECO:0000256" key="10">
    <source>
        <dbReference type="ARBA" id="ARBA00022837"/>
    </source>
</evidence>
<dbReference type="InterPro" id="IPR037120">
    <property type="entry name" value="Haem_peroxidase_sf_animal"/>
</dbReference>
<keyword evidence="11" id="KW-0521">NADP</keyword>
<keyword evidence="13" id="KW-0560">Oxidoreductase</keyword>
<evidence type="ECO:0000256" key="18">
    <source>
        <dbReference type="ARBA" id="ARBA00048762"/>
    </source>
</evidence>
<dbReference type="GO" id="GO:0042744">
    <property type="term" value="P:hydrogen peroxide catabolic process"/>
    <property type="evidence" value="ECO:0007669"/>
    <property type="project" value="UniProtKB-KW"/>
</dbReference>
<comment type="similarity">
    <text evidence="2">In the N-terminal section; belongs to the peroxidase family.</text>
</comment>